<comment type="caution">
    <text evidence="3">Lacks conserved residue(s) required for the propagation of feature annotation.</text>
</comment>
<protein>
    <recommendedName>
        <fullName evidence="7">DNA (cytosine-5-)-methyltransferase</fullName>
    </recommendedName>
</protein>
<dbReference type="Pfam" id="PF00145">
    <property type="entry name" value="DNA_methylase"/>
    <property type="match status" value="1"/>
</dbReference>
<feature type="region of interest" description="Disordered" evidence="4">
    <location>
        <begin position="1"/>
        <end position="28"/>
    </location>
</feature>
<evidence type="ECO:0008006" key="7">
    <source>
        <dbReference type="Google" id="ProtNLM"/>
    </source>
</evidence>
<gene>
    <name evidence="5" type="ORF">PV06_07967</name>
</gene>
<evidence type="ECO:0000256" key="4">
    <source>
        <dbReference type="SAM" id="MobiDB-lite"/>
    </source>
</evidence>
<keyword evidence="2 3" id="KW-0808">Transferase</keyword>
<evidence type="ECO:0000256" key="2">
    <source>
        <dbReference type="ARBA" id="ARBA00022679"/>
    </source>
</evidence>
<dbReference type="RefSeq" id="XP_016261010.1">
    <property type="nucleotide sequence ID" value="XM_016409256.1"/>
</dbReference>
<dbReference type="PROSITE" id="PS51679">
    <property type="entry name" value="SAM_MT_C5"/>
    <property type="match status" value="1"/>
</dbReference>
<dbReference type="InterPro" id="IPR001525">
    <property type="entry name" value="C5_MeTfrase"/>
</dbReference>
<dbReference type="OrthoDB" id="5376140at2759"/>
<evidence type="ECO:0000256" key="1">
    <source>
        <dbReference type="ARBA" id="ARBA00022603"/>
    </source>
</evidence>
<dbReference type="Gene3D" id="3.90.120.10">
    <property type="entry name" value="DNA Methylase, subunit A, domain 2"/>
    <property type="match status" value="1"/>
</dbReference>
<sequence length="1305" mass="146741">MAPPSSSPLQDRASDDEELDTSDNDPYTLKKGQISLGLSTRYSPTWTPEHAFRELYQNWKDGILSSFKLDINLFKPVITEDDLSIDITVHAHLPTRVAPARNQPSQLLGYITFKKKTGLLEMSNFQAKLEREHLDLGESSKRDDENLAGFHGEGFKLAALVMVRNGYGMKFESNSFYWNFVLRGQNGHEILHCSLNPRSLEMLRREKARFATLKGSSSSFRRSLSPNIWEDTTVKVGALKNNRSAISLTDFRKWLTVTLDLQKFGENDILRVRSGDLILAGAYIGAIYLKGLKVEENRSSSAYYRFGYNFHHGKINRDREKMMDRHEEAQMVAAIWQEAMCLNGWSNAVADHYFHLLQDDGNPGDTFSASKTVSRLTMGKLWDYMRITFPDSFFFSSDEDSTTSNAMTQDAIIEKDLGKRPYKLKSVFWKLLKKYSLVRTPHEERVFLFSHSPPVSIPNHTFSIQVDRALRCALKSSVALEHINIQVVKGRSLNIDVLFQSTGSLLRIHDKWLASSEVHQNRQCSLFEAKNGCLSSEDIFLCDHAINDLIEMVAGEVQGPLKLEHGECQALRSTIAKKLQEMPRAVRMKGTGNPDELLVSWAGAQSRAFSDNYGEYIDYSVILHKTSSCEAKKNALISDTRAGHIVDLFSGAAQPADPCGCPRQTIPGNIFHALFRGLDTRETYFPMVSRLNAMAFYASPPAAIQPAQAAVRSSRKAIQPTQATVQPAQGAVQSAPAVVQPAHMTVQSAQVDRHAEDCRSWETWNTEHLPQLYGTFVECREAKNFDATSLNSLECEHLDYTFENNENALVLIEQHDSRRYVLLIHDILRYGIDDNAVYRLVGTKYSFLADIGVFNKMRGSSETIGNKELILHFEDFSLMGTPIDAEMIDVADIALVHASDEAAIKFIAPSPMNEDNSGFFCRYAIQASQDPSGTYLTSLAPHLIRWKGRKFTTTSLSPLVFDLSPNVLGTSEGFAQANFSIRAALGFDNVKDATWKIRHNNSQVFDGIPTDILRDFQMSRLQDITLSQPVPPKVALISSGSEYFRLNRLNEALPTIEEFLKPLTDIRGVAHALEPDFYVMLLSPAVLHRNAVSTFSATILELLEKRMSVHLRLFSLKDLGLPQSRNILVVTAGPFSNALSNIRWRSEDDARLSMADVLRDLSFENPRSIHGGDVGLVCSRIGEPGYIFNHNTGRHPSGDDPSVIEPDSDIALHLGRQSWIHPDRRDRLTVRELARIQGFPDDFVFFGSEDLQYETVCRAVPPIVAKKVAQTIRRVIERYTQVGRVKLGQMPRGNKRAKLNDDQKE</sequence>
<accession>A0A0D2DYZ1</accession>
<feature type="compositionally biased region" description="Acidic residues" evidence="4">
    <location>
        <begin position="14"/>
        <end position="23"/>
    </location>
</feature>
<evidence type="ECO:0000313" key="6">
    <source>
        <dbReference type="Proteomes" id="UP000053342"/>
    </source>
</evidence>
<dbReference type="EMBL" id="KN847338">
    <property type="protein sequence ID" value="KIW40794.1"/>
    <property type="molecule type" value="Genomic_DNA"/>
</dbReference>
<dbReference type="GO" id="GO:0008168">
    <property type="term" value="F:methyltransferase activity"/>
    <property type="evidence" value="ECO:0007669"/>
    <property type="project" value="UniProtKB-KW"/>
</dbReference>
<evidence type="ECO:0000256" key="3">
    <source>
        <dbReference type="PROSITE-ProRule" id="PRU01016"/>
    </source>
</evidence>
<dbReference type="HOGENOM" id="CLU_258984_0_0_1"/>
<evidence type="ECO:0000313" key="5">
    <source>
        <dbReference type="EMBL" id="KIW40794.1"/>
    </source>
</evidence>
<dbReference type="SUPFAM" id="SSF53335">
    <property type="entry name" value="S-adenosyl-L-methionine-dependent methyltransferases"/>
    <property type="match status" value="1"/>
</dbReference>
<dbReference type="GO" id="GO:0032259">
    <property type="term" value="P:methylation"/>
    <property type="evidence" value="ECO:0007669"/>
    <property type="project" value="UniProtKB-KW"/>
</dbReference>
<comment type="similarity">
    <text evidence="3">Belongs to the class I-like SAM-binding methyltransferase superfamily. C5-methyltransferase family.</text>
</comment>
<keyword evidence="1 3" id="KW-0489">Methyltransferase</keyword>
<keyword evidence="6" id="KW-1185">Reference proteome</keyword>
<keyword evidence="3" id="KW-0949">S-adenosyl-L-methionine</keyword>
<name>A0A0D2DYZ1_9EURO</name>
<dbReference type="InterPro" id="IPR029063">
    <property type="entry name" value="SAM-dependent_MTases_sf"/>
</dbReference>
<organism evidence="5 6">
    <name type="scientific">Exophiala oligosperma</name>
    <dbReference type="NCBI Taxonomy" id="215243"/>
    <lineage>
        <taxon>Eukaryota</taxon>
        <taxon>Fungi</taxon>
        <taxon>Dikarya</taxon>
        <taxon>Ascomycota</taxon>
        <taxon>Pezizomycotina</taxon>
        <taxon>Eurotiomycetes</taxon>
        <taxon>Chaetothyriomycetidae</taxon>
        <taxon>Chaetothyriales</taxon>
        <taxon>Herpotrichiellaceae</taxon>
        <taxon>Exophiala</taxon>
    </lineage>
</organism>
<dbReference type="GeneID" id="27360041"/>
<proteinExistence type="inferred from homology"/>
<dbReference type="VEuPathDB" id="FungiDB:PV06_07967"/>
<dbReference type="Gene3D" id="3.40.50.150">
    <property type="entry name" value="Vaccinia Virus protein VP39"/>
    <property type="match status" value="1"/>
</dbReference>
<dbReference type="Proteomes" id="UP000053342">
    <property type="component" value="Unassembled WGS sequence"/>
</dbReference>
<reference evidence="5 6" key="1">
    <citation type="submission" date="2015-01" db="EMBL/GenBank/DDBJ databases">
        <title>The Genome Sequence of Exophiala oligosperma CBS72588.</title>
        <authorList>
            <consortium name="The Broad Institute Genomics Platform"/>
            <person name="Cuomo C."/>
            <person name="de Hoog S."/>
            <person name="Gorbushina A."/>
            <person name="Stielow B."/>
            <person name="Teixiera M."/>
            <person name="Abouelleil A."/>
            <person name="Chapman S.B."/>
            <person name="Priest M."/>
            <person name="Young S.K."/>
            <person name="Wortman J."/>
            <person name="Nusbaum C."/>
            <person name="Birren B."/>
        </authorList>
    </citation>
    <scope>NUCLEOTIDE SEQUENCE [LARGE SCALE GENOMIC DNA]</scope>
    <source>
        <strain evidence="5 6">CBS 72588</strain>
    </source>
</reference>